<evidence type="ECO:0000259" key="2">
    <source>
        <dbReference type="Pfam" id="PF00646"/>
    </source>
</evidence>
<evidence type="ECO:0000313" key="4">
    <source>
        <dbReference type="Proteomes" id="UP001201812"/>
    </source>
</evidence>
<evidence type="ECO:0000256" key="1">
    <source>
        <dbReference type="SAM" id="MobiDB-lite"/>
    </source>
</evidence>
<feature type="region of interest" description="Disordered" evidence="1">
    <location>
        <begin position="1"/>
        <end position="29"/>
    </location>
</feature>
<dbReference type="EMBL" id="JAKKPZ010000117">
    <property type="protein sequence ID" value="KAI1701517.1"/>
    <property type="molecule type" value="Genomic_DNA"/>
</dbReference>
<dbReference type="Pfam" id="PF00646">
    <property type="entry name" value="F-box"/>
    <property type="match status" value="1"/>
</dbReference>
<sequence>MHRSFRLAENQTKPANEAQKSDDDTSNIATLDNGTMVESFKYLNYMQLAKSSLVSKRFSTLIRNNRHRLALLYVDEIRMIESTHNLTCIKMYGKELSPGEYNEWVIRNGYSKEISMESPAAEMRSKQYWGQVYKMRADYKDSKCSEARTTVLNARVELNNYNWPLFQHFVRLLSDPFIYINYLKLTPRIDISFMNLLAGALNLDSSRIQCAKMVLLSEGRRDNIEDNIHKFIGWIKNHVLCKEFRVSHDSDTNFDEETEDIQNPTPIEMFGIELSPGEYSRPSLIRPSLIRHPP</sequence>
<evidence type="ECO:0000313" key="3">
    <source>
        <dbReference type="EMBL" id="KAI1701517.1"/>
    </source>
</evidence>
<name>A0AAD4MQB6_9BILA</name>
<reference evidence="3" key="1">
    <citation type="submission" date="2022-01" db="EMBL/GenBank/DDBJ databases">
        <title>Genome Sequence Resource for Two Populations of Ditylenchus destructor, the Migratory Endoparasitic Phytonematode.</title>
        <authorList>
            <person name="Zhang H."/>
            <person name="Lin R."/>
            <person name="Xie B."/>
        </authorList>
    </citation>
    <scope>NUCLEOTIDE SEQUENCE</scope>
    <source>
        <strain evidence="3">BazhouSP</strain>
    </source>
</reference>
<protein>
    <recommendedName>
        <fullName evidence="2">F-box domain-containing protein</fullName>
    </recommendedName>
</protein>
<gene>
    <name evidence="3" type="ORF">DdX_16062</name>
</gene>
<keyword evidence="4" id="KW-1185">Reference proteome</keyword>
<feature type="domain" description="F-box" evidence="2">
    <location>
        <begin position="38"/>
        <end position="66"/>
    </location>
</feature>
<organism evidence="3 4">
    <name type="scientific">Ditylenchus destructor</name>
    <dbReference type="NCBI Taxonomy" id="166010"/>
    <lineage>
        <taxon>Eukaryota</taxon>
        <taxon>Metazoa</taxon>
        <taxon>Ecdysozoa</taxon>
        <taxon>Nematoda</taxon>
        <taxon>Chromadorea</taxon>
        <taxon>Rhabditida</taxon>
        <taxon>Tylenchina</taxon>
        <taxon>Tylenchomorpha</taxon>
        <taxon>Sphaerularioidea</taxon>
        <taxon>Anguinidae</taxon>
        <taxon>Anguininae</taxon>
        <taxon>Ditylenchus</taxon>
    </lineage>
</organism>
<dbReference type="Proteomes" id="UP001201812">
    <property type="component" value="Unassembled WGS sequence"/>
</dbReference>
<dbReference type="AlphaFoldDB" id="A0AAD4MQB6"/>
<comment type="caution">
    <text evidence="3">The sequence shown here is derived from an EMBL/GenBank/DDBJ whole genome shotgun (WGS) entry which is preliminary data.</text>
</comment>
<dbReference type="InterPro" id="IPR001810">
    <property type="entry name" value="F-box_dom"/>
</dbReference>
<accession>A0AAD4MQB6</accession>
<proteinExistence type="predicted"/>